<dbReference type="EMBL" id="BSXT01018849">
    <property type="protein sequence ID" value="GMG14514.1"/>
    <property type="molecule type" value="Genomic_DNA"/>
</dbReference>
<feature type="region of interest" description="Disordered" evidence="1">
    <location>
        <begin position="1"/>
        <end position="121"/>
    </location>
</feature>
<protein>
    <submittedName>
        <fullName evidence="2">Unnamed protein product</fullName>
    </submittedName>
</protein>
<feature type="compositionally biased region" description="Low complexity" evidence="1">
    <location>
        <begin position="1"/>
        <end position="13"/>
    </location>
</feature>
<reference evidence="2" key="1">
    <citation type="submission" date="2023-04" db="EMBL/GenBank/DDBJ databases">
        <title>Phytophthora fragariaefolia NBRC 109709.</title>
        <authorList>
            <person name="Ichikawa N."/>
            <person name="Sato H."/>
            <person name="Tonouchi N."/>
        </authorList>
    </citation>
    <scope>NUCLEOTIDE SEQUENCE</scope>
    <source>
        <strain evidence="2">NBRC 109709</strain>
    </source>
</reference>
<feature type="compositionally biased region" description="Low complexity" evidence="1">
    <location>
        <begin position="20"/>
        <end position="31"/>
    </location>
</feature>
<dbReference type="Proteomes" id="UP001165121">
    <property type="component" value="Unassembled WGS sequence"/>
</dbReference>
<organism evidence="2 3">
    <name type="scientific">Phytophthora fragariaefolia</name>
    <dbReference type="NCBI Taxonomy" id="1490495"/>
    <lineage>
        <taxon>Eukaryota</taxon>
        <taxon>Sar</taxon>
        <taxon>Stramenopiles</taxon>
        <taxon>Oomycota</taxon>
        <taxon>Peronosporomycetes</taxon>
        <taxon>Peronosporales</taxon>
        <taxon>Peronosporaceae</taxon>
        <taxon>Phytophthora</taxon>
    </lineage>
</organism>
<feature type="compositionally biased region" description="Low complexity" evidence="1">
    <location>
        <begin position="265"/>
        <end position="279"/>
    </location>
</feature>
<gene>
    <name evidence="2" type="ORF">Pfra01_002912200</name>
</gene>
<sequence length="279" mass="30149">MAVASSTNAASGTPSGGGSAVPSVSSVPPSRNDGRSSSDESEEEEGNGSHLGRRSPPDIWNGVHSPEGGCQVRSNQAQTGGSRWRRVGDRATRRSPAAQGRPAVPFQLLDQEGGGSPERAERCRGADAFGLVLLMEEREKDISSLHGQVQTLTMELETARASRRAPTSRSQGPRLRTAHVMNVLQDHATVMMNWPRLRDLLDHLEPGTQVPPDWQTVKITVMANDNLVFQALSFVRMDPPQDEDDEETKESDPPAPDSFLDLSRGGSTTKFGTKSTQLD</sequence>
<dbReference type="AlphaFoldDB" id="A0A9W7DBU4"/>
<accession>A0A9W7DBU4</accession>
<comment type="caution">
    <text evidence="2">The sequence shown here is derived from an EMBL/GenBank/DDBJ whole genome shotgun (WGS) entry which is preliminary data.</text>
</comment>
<proteinExistence type="predicted"/>
<evidence type="ECO:0000313" key="3">
    <source>
        <dbReference type="Proteomes" id="UP001165121"/>
    </source>
</evidence>
<feature type="region of interest" description="Disordered" evidence="1">
    <location>
        <begin position="238"/>
        <end position="279"/>
    </location>
</feature>
<evidence type="ECO:0000256" key="1">
    <source>
        <dbReference type="SAM" id="MobiDB-lite"/>
    </source>
</evidence>
<feature type="compositionally biased region" description="Polar residues" evidence="1">
    <location>
        <begin position="72"/>
        <end position="81"/>
    </location>
</feature>
<keyword evidence="3" id="KW-1185">Reference proteome</keyword>
<name>A0A9W7DBU4_9STRA</name>
<evidence type="ECO:0000313" key="2">
    <source>
        <dbReference type="EMBL" id="GMG14514.1"/>
    </source>
</evidence>
<feature type="compositionally biased region" description="Acidic residues" evidence="1">
    <location>
        <begin position="240"/>
        <end position="249"/>
    </location>
</feature>